<reference evidence="4 5" key="1">
    <citation type="submission" date="2015-04" db="EMBL/GenBank/DDBJ databases">
        <authorList>
            <person name="Syromyatnikov M.Y."/>
            <person name="Popov V.N."/>
        </authorList>
    </citation>
    <scope>NUCLEOTIDE SEQUENCE [LARGE SCALE GENOMIC DNA]</scope>
    <source>
        <strain evidence="4 5">CECT 5292</strain>
    </source>
</reference>
<keyword evidence="1 4" id="KW-0808">Transferase</keyword>
<organism evidence="4 5">
    <name type="scientific">Nereida ignava</name>
    <dbReference type="NCBI Taxonomy" id="282199"/>
    <lineage>
        <taxon>Bacteria</taxon>
        <taxon>Pseudomonadati</taxon>
        <taxon>Pseudomonadota</taxon>
        <taxon>Alphaproteobacteria</taxon>
        <taxon>Rhodobacterales</taxon>
        <taxon>Roseobacteraceae</taxon>
        <taxon>Nereida</taxon>
    </lineage>
</organism>
<dbReference type="PANTHER" id="PTHR43877:SF5">
    <property type="entry name" value="BLL8307 PROTEIN"/>
    <property type="match status" value="1"/>
</dbReference>
<dbReference type="Gene3D" id="3.40.630.30">
    <property type="match status" value="1"/>
</dbReference>
<dbReference type="RefSeq" id="WP_048598391.1">
    <property type="nucleotide sequence ID" value="NZ_CBFHGK010000008.1"/>
</dbReference>
<dbReference type="OrthoDB" id="9803233at2"/>
<keyword evidence="5" id="KW-1185">Reference proteome</keyword>
<dbReference type="InterPro" id="IPR000182">
    <property type="entry name" value="GNAT_dom"/>
</dbReference>
<dbReference type="Pfam" id="PF00583">
    <property type="entry name" value="Acetyltransf_1"/>
    <property type="match status" value="1"/>
</dbReference>
<evidence type="ECO:0000256" key="2">
    <source>
        <dbReference type="ARBA" id="ARBA00023315"/>
    </source>
</evidence>
<evidence type="ECO:0000256" key="1">
    <source>
        <dbReference type="ARBA" id="ARBA00022679"/>
    </source>
</evidence>
<gene>
    <name evidence="4" type="primary">ysnE</name>
    <name evidence="4" type="ORF">NIG5292_00999</name>
</gene>
<dbReference type="STRING" id="282199.GCA_001049735_00998"/>
<accession>A0A0U1NJU2</accession>
<evidence type="ECO:0000259" key="3">
    <source>
        <dbReference type="PROSITE" id="PS51186"/>
    </source>
</evidence>
<dbReference type="PROSITE" id="PS51186">
    <property type="entry name" value="GNAT"/>
    <property type="match status" value="1"/>
</dbReference>
<dbReference type="EC" id="2.3.1.-" evidence="4"/>
<feature type="domain" description="N-acetyltransferase" evidence="3">
    <location>
        <begin position="1"/>
        <end position="150"/>
    </location>
</feature>
<proteinExistence type="predicted"/>
<dbReference type="InterPro" id="IPR016181">
    <property type="entry name" value="Acyl_CoA_acyltransferase"/>
</dbReference>
<sequence>MIIVELGDPKDPQATALLTQSHRLMESLFPPEDNAFLNIDELCAPDIHFFVARRGQVIRGTGAVAARENYGELKSMFVDPQARGQGIADAILRALEDHARSLKLPELKLETGNALHAAHRLYARHGFETCGPFGDYTQNATSIFMTKTLADITTISHKPE</sequence>
<evidence type="ECO:0000313" key="5">
    <source>
        <dbReference type="Proteomes" id="UP000048949"/>
    </source>
</evidence>
<keyword evidence="2 4" id="KW-0012">Acyltransferase</keyword>
<protein>
    <submittedName>
        <fullName evidence="4">Putative N-acetyltransferase YsnE</fullName>
        <ecNumber evidence="4">2.3.1.-</ecNumber>
    </submittedName>
</protein>
<evidence type="ECO:0000313" key="4">
    <source>
        <dbReference type="EMBL" id="CRK74958.1"/>
    </source>
</evidence>
<dbReference type="InterPro" id="IPR050832">
    <property type="entry name" value="Bact_Acetyltransf"/>
</dbReference>
<dbReference type="Proteomes" id="UP000048949">
    <property type="component" value="Unassembled WGS sequence"/>
</dbReference>
<name>A0A0U1NJU2_9RHOB</name>
<dbReference type="GO" id="GO:0016747">
    <property type="term" value="F:acyltransferase activity, transferring groups other than amino-acyl groups"/>
    <property type="evidence" value="ECO:0007669"/>
    <property type="project" value="InterPro"/>
</dbReference>
<dbReference type="PANTHER" id="PTHR43877">
    <property type="entry name" value="AMINOALKYLPHOSPHONATE N-ACETYLTRANSFERASE-RELATED-RELATED"/>
    <property type="match status" value="1"/>
</dbReference>
<dbReference type="AlphaFoldDB" id="A0A0U1NJU2"/>
<dbReference type="EMBL" id="CVQV01000005">
    <property type="protein sequence ID" value="CRK74958.1"/>
    <property type="molecule type" value="Genomic_DNA"/>
</dbReference>
<dbReference type="SUPFAM" id="SSF55729">
    <property type="entry name" value="Acyl-CoA N-acyltransferases (Nat)"/>
    <property type="match status" value="1"/>
</dbReference>
<dbReference type="CDD" id="cd04301">
    <property type="entry name" value="NAT_SF"/>
    <property type="match status" value="1"/>
</dbReference>